<evidence type="ECO:0000256" key="1">
    <source>
        <dbReference type="SAM" id="MobiDB-lite"/>
    </source>
</evidence>
<evidence type="ECO:0000313" key="2">
    <source>
        <dbReference type="EMBL" id="CAD5125388.1"/>
    </source>
</evidence>
<comment type="caution">
    <text evidence="2">The sequence shown here is derived from an EMBL/GenBank/DDBJ whole genome shotgun (WGS) entry which is preliminary data.</text>
</comment>
<accession>A0A7I8WB95</accession>
<sequence length="183" mass="20761">MENRQDNALNQRPHWSHFECDAKMQNDAKFLEQMSHTKGDDAPKDAVTRPIQNLELQAMLEGHDLWAYSQNKPHLFSVGGVFYVYSQKTGCLDSGKHFSLPHLGSRLFCYNKTDDRLDLCMKPYGHFAVEPNIEELALSGKVQGHGVQASKATTNIRMPSDLPPFPQTETRKKSLPQVMEEDS</sequence>
<gene>
    <name evidence="2" type="ORF">DGYR_LOCUS12766</name>
</gene>
<dbReference type="GO" id="GO:0016320">
    <property type="term" value="P:endoplasmic reticulum membrane fusion"/>
    <property type="evidence" value="ECO:0007669"/>
    <property type="project" value="TreeGrafter"/>
</dbReference>
<dbReference type="GO" id="GO:0004843">
    <property type="term" value="F:cysteine-type deubiquitinase activity"/>
    <property type="evidence" value="ECO:0007669"/>
    <property type="project" value="InterPro"/>
</dbReference>
<feature type="region of interest" description="Disordered" evidence="1">
    <location>
        <begin position="150"/>
        <end position="183"/>
    </location>
</feature>
<dbReference type="OrthoDB" id="10012024at2759"/>
<dbReference type="GO" id="GO:0071108">
    <property type="term" value="P:protein K48-linked deubiquitination"/>
    <property type="evidence" value="ECO:0007669"/>
    <property type="project" value="TreeGrafter"/>
</dbReference>
<proteinExistence type="predicted"/>
<reference evidence="2 3" key="1">
    <citation type="submission" date="2020-08" db="EMBL/GenBank/DDBJ databases">
        <authorList>
            <person name="Hejnol A."/>
        </authorList>
    </citation>
    <scope>NUCLEOTIDE SEQUENCE [LARGE SCALE GENOMIC DNA]</scope>
</reference>
<dbReference type="PANTHER" id="PTHR14843:SF2">
    <property type="entry name" value="DEUBIQUITINATING PROTEIN VCPIP1"/>
    <property type="match status" value="1"/>
</dbReference>
<dbReference type="Proteomes" id="UP000549394">
    <property type="component" value="Unassembled WGS sequence"/>
</dbReference>
<evidence type="ECO:0000313" key="3">
    <source>
        <dbReference type="Proteomes" id="UP000549394"/>
    </source>
</evidence>
<dbReference type="GO" id="GO:0035871">
    <property type="term" value="P:protein K11-linked deubiquitination"/>
    <property type="evidence" value="ECO:0007669"/>
    <property type="project" value="TreeGrafter"/>
</dbReference>
<name>A0A7I8WB95_9ANNE</name>
<dbReference type="PANTHER" id="PTHR14843">
    <property type="entry name" value="DEUBIQUITINATING PROTEIN VCIP135"/>
    <property type="match status" value="1"/>
</dbReference>
<dbReference type="EMBL" id="CAJFCJ010000026">
    <property type="protein sequence ID" value="CAD5125388.1"/>
    <property type="molecule type" value="Genomic_DNA"/>
</dbReference>
<dbReference type="GO" id="GO:0016567">
    <property type="term" value="P:protein ubiquitination"/>
    <property type="evidence" value="ECO:0007669"/>
    <property type="project" value="InterPro"/>
</dbReference>
<keyword evidence="3" id="KW-1185">Reference proteome</keyword>
<dbReference type="AlphaFoldDB" id="A0A7I8WB95"/>
<organism evidence="2 3">
    <name type="scientific">Dimorphilus gyrociliatus</name>
    <dbReference type="NCBI Taxonomy" id="2664684"/>
    <lineage>
        <taxon>Eukaryota</taxon>
        <taxon>Metazoa</taxon>
        <taxon>Spiralia</taxon>
        <taxon>Lophotrochozoa</taxon>
        <taxon>Annelida</taxon>
        <taxon>Polychaeta</taxon>
        <taxon>Polychaeta incertae sedis</taxon>
        <taxon>Dinophilidae</taxon>
        <taxon>Dimorphilus</taxon>
    </lineage>
</organism>
<dbReference type="InterPro" id="IPR039087">
    <property type="entry name" value="VCPIP1"/>
</dbReference>
<protein>
    <submittedName>
        <fullName evidence="2">Uncharacterized protein</fullName>
    </submittedName>
</protein>
<dbReference type="GO" id="GO:0090168">
    <property type="term" value="P:Golgi reassembly"/>
    <property type="evidence" value="ECO:0007669"/>
    <property type="project" value="TreeGrafter"/>
</dbReference>